<dbReference type="AlphaFoldDB" id="A0A0C2ISC5"/>
<proteinExistence type="predicted"/>
<reference evidence="1 2" key="1">
    <citation type="journal article" date="2014" name="Genome Biol. Evol.">
        <title>The genome of the myxosporean Thelohanellus kitauei shows adaptations to nutrient acquisition within its fish host.</title>
        <authorList>
            <person name="Yang Y."/>
            <person name="Xiong J."/>
            <person name="Zhou Z."/>
            <person name="Huo F."/>
            <person name="Miao W."/>
            <person name="Ran C."/>
            <person name="Liu Y."/>
            <person name="Zhang J."/>
            <person name="Feng J."/>
            <person name="Wang M."/>
            <person name="Wang M."/>
            <person name="Wang L."/>
            <person name="Yao B."/>
        </authorList>
    </citation>
    <scope>NUCLEOTIDE SEQUENCE [LARGE SCALE GENOMIC DNA]</scope>
    <source>
        <strain evidence="1">Wuqing</strain>
    </source>
</reference>
<evidence type="ECO:0000313" key="1">
    <source>
        <dbReference type="EMBL" id="KII68349.1"/>
    </source>
</evidence>
<gene>
    <name evidence="1" type="ORF">RF11_06794</name>
</gene>
<accession>A0A0C2ISC5</accession>
<name>A0A0C2ISC5_THEKT</name>
<keyword evidence="2" id="KW-1185">Reference proteome</keyword>
<sequence length="115" mass="13638">MRNYNTLMNYFTDEFSHINDSISKYCWKRFRNLQFRMFMAAINDIMENLHQCENTFNEDICGTFKTSSADCEGWFNLMNSIKTKLRIRLQLNNLDSLMCITFYISSGNIINLDAI</sequence>
<dbReference type="OrthoDB" id="62528at2759"/>
<organism evidence="1 2">
    <name type="scientific">Thelohanellus kitauei</name>
    <name type="common">Myxosporean</name>
    <dbReference type="NCBI Taxonomy" id="669202"/>
    <lineage>
        <taxon>Eukaryota</taxon>
        <taxon>Metazoa</taxon>
        <taxon>Cnidaria</taxon>
        <taxon>Myxozoa</taxon>
        <taxon>Myxosporea</taxon>
        <taxon>Bivalvulida</taxon>
        <taxon>Platysporina</taxon>
        <taxon>Myxobolidae</taxon>
        <taxon>Thelohanellus</taxon>
    </lineage>
</organism>
<protein>
    <submittedName>
        <fullName evidence="1">Uncharacterized protein</fullName>
    </submittedName>
</protein>
<comment type="caution">
    <text evidence="1">The sequence shown here is derived from an EMBL/GenBank/DDBJ whole genome shotgun (WGS) entry which is preliminary data.</text>
</comment>
<dbReference type="EMBL" id="JWZT01002870">
    <property type="protein sequence ID" value="KII68349.1"/>
    <property type="molecule type" value="Genomic_DNA"/>
</dbReference>
<dbReference type="Proteomes" id="UP000031668">
    <property type="component" value="Unassembled WGS sequence"/>
</dbReference>
<evidence type="ECO:0000313" key="2">
    <source>
        <dbReference type="Proteomes" id="UP000031668"/>
    </source>
</evidence>